<protein>
    <submittedName>
        <fullName evidence="9">Uncharacterized protein</fullName>
    </submittedName>
</protein>
<dbReference type="Gene3D" id="3.30.160.60">
    <property type="entry name" value="Classic Zinc Finger"/>
    <property type="match status" value="6"/>
</dbReference>
<evidence type="ECO:0000313" key="10">
    <source>
        <dbReference type="Proteomes" id="UP000823941"/>
    </source>
</evidence>
<feature type="domain" description="C2H2-type" evidence="7">
    <location>
        <begin position="480"/>
        <end position="507"/>
    </location>
</feature>
<keyword evidence="3 5" id="KW-0863">Zinc-finger</keyword>
<accession>A0ABQ7PZL4</accession>
<keyword evidence="2" id="KW-0677">Repeat</keyword>
<dbReference type="SMART" id="SM00355">
    <property type="entry name" value="ZnF_C2H2"/>
    <property type="match status" value="10"/>
</dbReference>
<dbReference type="Proteomes" id="UP000823941">
    <property type="component" value="Chromosome 24"/>
</dbReference>
<dbReference type="SMART" id="SM00868">
    <property type="entry name" value="zf-AD"/>
    <property type="match status" value="1"/>
</dbReference>
<keyword evidence="1 6" id="KW-0479">Metal-binding</keyword>
<dbReference type="InterPro" id="IPR013087">
    <property type="entry name" value="Znf_C2H2_type"/>
</dbReference>
<reference evidence="9 10" key="1">
    <citation type="submission" date="2021-06" db="EMBL/GenBank/DDBJ databases">
        <title>A haploid diamondback moth (Plutella xylostella L.) genome assembly resolves 31 chromosomes and identifies a diamide resistance mutation.</title>
        <authorList>
            <person name="Ward C.M."/>
            <person name="Perry K.D."/>
            <person name="Baker G."/>
            <person name="Powis K."/>
            <person name="Heckel D.G."/>
            <person name="Baxter S.W."/>
        </authorList>
    </citation>
    <scope>NUCLEOTIDE SEQUENCE [LARGE SCALE GENOMIC DNA]</scope>
    <source>
        <strain evidence="9 10">LV</strain>
        <tissue evidence="9">Single pupa</tissue>
    </source>
</reference>
<proteinExistence type="predicted"/>
<keyword evidence="10" id="KW-1185">Reference proteome</keyword>
<dbReference type="SUPFAM" id="SSF57667">
    <property type="entry name" value="beta-beta-alpha zinc fingers"/>
    <property type="match status" value="4"/>
</dbReference>
<feature type="domain" description="C2H2-type" evidence="7">
    <location>
        <begin position="451"/>
        <end position="479"/>
    </location>
</feature>
<organism evidence="9 10">
    <name type="scientific">Plutella xylostella</name>
    <name type="common">Diamondback moth</name>
    <name type="synonym">Plutella maculipennis</name>
    <dbReference type="NCBI Taxonomy" id="51655"/>
    <lineage>
        <taxon>Eukaryota</taxon>
        <taxon>Metazoa</taxon>
        <taxon>Ecdysozoa</taxon>
        <taxon>Arthropoda</taxon>
        <taxon>Hexapoda</taxon>
        <taxon>Insecta</taxon>
        <taxon>Pterygota</taxon>
        <taxon>Neoptera</taxon>
        <taxon>Endopterygota</taxon>
        <taxon>Lepidoptera</taxon>
        <taxon>Glossata</taxon>
        <taxon>Ditrysia</taxon>
        <taxon>Yponomeutoidea</taxon>
        <taxon>Plutellidae</taxon>
        <taxon>Plutella</taxon>
    </lineage>
</organism>
<dbReference type="InterPro" id="IPR012934">
    <property type="entry name" value="Znf_AD"/>
</dbReference>
<feature type="domain" description="C2H2-type" evidence="7">
    <location>
        <begin position="508"/>
        <end position="535"/>
    </location>
</feature>
<dbReference type="PROSITE" id="PS51915">
    <property type="entry name" value="ZAD"/>
    <property type="match status" value="1"/>
</dbReference>
<gene>
    <name evidence="9" type="ORF">JYU34_017939</name>
</gene>
<evidence type="ECO:0000256" key="1">
    <source>
        <dbReference type="ARBA" id="ARBA00022723"/>
    </source>
</evidence>
<feature type="domain" description="C2H2-type" evidence="7">
    <location>
        <begin position="362"/>
        <end position="384"/>
    </location>
</feature>
<evidence type="ECO:0000256" key="3">
    <source>
        <dbReference type="ARBA" id="ARBA00022771"/>
    </source>
</evidence>
<feature type="binding site" evidence="6">
    <location>
        <position position="90"/>
    </location>
    <ligand>
        <name>Zn(2+)</name>
        <dbReference type="ChEBI" id="CHEBI:29105"/>
    </ligand>
</feature>
<dbReference type="Pfam" id="PF00096">
    <property type="entry name" value="zf-C2H2"/>
    <property type="match status" value="3"/>
</dbReference>
<dbReference type="PROSITE" id="PS50157">
    <property type="entry name" value="ZINC_FINGER_C2H2_2"/>
    <property type="match status" value="6"/>
</dbReference>
<keyword evidence="4 6" id="KW-0862">Zinc</keyword>
<dbReference type="InterPro" id="IPR036236">
    <property type="entry name" value="Znf_C2H2_sf"/>
</dbReference>
<feature type="binding site" evidence="6">
    <location>
        <position position="87"/>
    </location>
    <ligand>
        <name>Zn(2+)</name>
        <dbReference type="ChEBI" id="CHEBI:29105"/>
    </ligand>
</feature>
<feature type="domain" description="ZAD" evidence="8">
    <location>
        <begin position="37"/>
        <end position="114"/>
    </location>
</feature>
<feature type="binding site" evidence="6">
    <location>
        <position position="42"/>
    </location>
    <ligand>
        <name>Zn(2+)</name>
        <dbReference type="ChEBI" id="CHEBI:29105"/>
    </ligand>
</feature>
<dbReference type="Pfam" id="PF07776">
    <property type="entry name" value="zf-AD"/>
    <property type="match status" value="1"/>
</dbReference>
<evidence type="ECO:0000259" key="8">
    <source>
        <dbReference type="PROSITE" id="PS51915"/>
    </source>
</evidence>
<dbReference type="Gene3D" id="3.40.1800.20">
    <property type="match status" value="1"/>
</dbReference>
<sequence length="586" mass="68682">MTDSSADRLQYWLPYGPFLVFLCKMERKTRNPMGEKSICRCCLSEEACKDLNTPYDCIDTKEVYSAMLKKCFDIMLSENATIKSGICDSCIQKLRECLGFKQQVLKSEKAFLKMLIDEEKKYKIDVKVKQEVIDLDNDMDNMFLDLKEEYNDDDEDDKNLALLAIEQFNLKHNFNKDVVVKKVAKKSKSENQKSQKPLKLVTIKPSLLTASFATEMRKHFHNTENLIKYSNALPFSNKTLQGYICAYCKNTQPDLHNLRLHTSAEHAKHKIDYHQRHSNDLGIKVEISDLKCNVCEEKFDVIANLKAHLAKQHNVAFHMDVKDYVLEFKLKDNERLDCALCNSTFETFKMLLQHMNGHYRNYICDVCDLGFINQLRLKNHVRIHETGSFKCSFCEKVFTTKLKLRCHEKFVHEKNTRRYNTKCPQCDETFANYYQRNRHMLTEHNKNAANYNCNICERVFLMKSKLTSHIKKVHLMERNHVCNECGHTFFWKRCLEEHMIKHKGERIYQCNVCTKAYARKKTLREHMRIHSNDRRFKCGVCGCAFVQKCSLKSHMLSNHGLALAEFENGVRIDNGHNSIVVQQDVM</sequence>
<comment type="caution">
    <text evidence="9">The sequence shown here is derived from an EMBL/GenBank/DDBJ whole genome shotgun (WGS) entry which is preliminary data.</text>
</comment>
<evidence type="ECO:0000256" key="4">
    <source>
        <dbReference type="ARBA" id="ARBA00022833"/>
    </source>
</evidence>
<name>A0ABQ7PZL4_PLUXY</name>
<evidence type="ECO:0000259" key="7">
    <source>
        <dbReference type="PROSITE" id="PS50157"/>
    </source>
</evidence>
<dbReference type="PROSITE" id="PS00028">
    <property type="entry name" value="ZINC_FINGER_C2H2_1"/>
    <property type="match status" value="8"/>
</dbReference>
<feature type="binding site" evidence="6">
    <location>
        <position position="39"/>
    </location>
    <ligand>
        <name>Zn(2+)</name>
        <dbReference type="ChEBI" id="CHEBI:29105"/>
    </ligand>
</feature>
<evidence type="ECO:0000313" key="9">
    <source>
        <dbReference type="EMBL" id="KAG7298336.1"/>
    </source>
</evidence>
<dbReference type="SUPFAM" id="SSF57716">
    <property type="entry name" value="Glucocorticoid receptor-like (DNA-binding domain)"/>
    <property type="match status" value="1"/>
</dbReference>
<evidence type="ECO:0000256" key="5">
    <source>
        <dbReference type="PROSITE-ProRule" id="PRU00042"/>
    </source>
</evidence>
<dbReference type="EMBL" id="JAHIBW010000024">
    <property type="protein sequence ID" value="KAG7298336.1"/>
    <property type="molecule type" value="Genomic_DNA"/>
</dbReference>
<dbReference type="PANTHER" id="PTHR24409">
    <property type="entry name" value="ZINC FINGER PROTEIN 142"/>
    <property type="match status" value="1"/>
</dbReference>
<feature type="domain" description="C2H2-type" evidence="7">
    <location>
        <begin position="536"/>
        <end position="559"/>
    </location>
</feature>
<dbReference type="PANTHER" id="PTHR24409:SF413">
    <property type="entry name" value="DATILOGRAFO, ISOFORM A-RELATED"/>
    <property type="match status" value="1"/>
</dbReference>
<evidence type="ECO:0000256" key="6">
    <source>
        <dbReference type="PROSITE-ProRule" id="PRU01263"/>
    </source>
</evidence>
<evidence type="ECO:0000256" key="2">
    <source>
        <dbReference type="ARBA" id="ARBA00022737"/>
    </source>
</evidence>
<feature type="domain" description="C2H2-type" evidence="7">
    <location>
        <begin position="389"/>
        <end position="417"/>
    </location>
</feature>